<sequence length="297" mass="32646">MDQLDDQGNITEIENGTSIGQHGQGASGVNSSQNSMQTIQVSSVIQPNQQSVIQTAQSPIHQLQPQSLTAQLQLAQQNVHIPDTGEETTIDEDSKKRRDILSRRPSYRKIFNDISGSDSPTKIETIAEDPEGGEGITAISTNAISYQAGSQTVTLPGTIQIVTTGGEAVQGLQAMPMTAASNQPAVVQYQQQQDGQQYIYTATPGEVQQFLRTGQLTQGIVLNQPGIAPSNQQIAEEATRKREMRLMKNREAAKECRRKKKEYVKCLENRVAVLENQNKTLIEELKALKDLYCHKSE</sequence>
<dbReference type="FunFam" id="1.20.5.170:FF:000003">
    <property type="entry name" value="cAMP-responsive element modulator isoform X2"/>
    <property type="match status" value="1"/>
</dbReference>
<dbReference type="InterPro" id="IPR046347">
    <property type="entry name" value="bZIP_sf"/>
</dbReference>
<evidence type="ECO:0000256" key="2">
    <source>
        <dbReference type="ARBA" id="ARBA00023015"/>
    </source>
</evidence>
<dbReference type="GO" id="GO:0005634">
    <property type="term" value="C:nucleus"/>
    <property type="evidence" value="ECO:0007669"/>
    <property type="project" value="UniProtKB-SubCell"/>
</dbReference>
<evidence type="ECO:0000256" key="7">
    <source>
        <dbReference type="SAM" id="MobiDB-lite"/>
    </source>
</evidence>
<dbReference type="InterPro" id="IPR004827">
    <property type="entry name" value="bZIP"/>
</dbReference>
<dbReference type="eggNOG" id="KOG3584">
    <property type="taxonomic scope" value="Eukaryota"/>
</dbReference>
<dbReference type="PhylomeDB" id="A7S4F1"/>
<keyword evidence="4" id="KW-0804">Transcription</keyword>
<feature type="coiled-coil region" evidence="6">
    <location>
        <begin position="257"/>
        <end position="291"/>
    </location>
</feature>
<feature type="domain" description="KID" evidence="9">
    <location>
        <begin position="74"/>
        <end position="133"/>
    </location>
</feature>
<dbReference type="HOGENOM" id="CLU_042675_0_1_1"/>
<evidence type="ECO:0000256" key="1">
    <source>
        <dbReference type="ARBA" id="ARBA00004123"/>
    </source>
</evidence>
<feature type="domain" description="BZIP" evidence="8">
    <location>
        <begin position="239"/>
        <end position="290"/>
    </location>
</feature>
<dbReference type="PANTHER" id="PTHR45879:SF3">
    <property type="entry name" value="CYCLIC AMP RESPONSE ELEMENT-BINDING PROTEIN B"/>
    <property type="match status" value="1"/>
</dbReference>
<gene>
    <name evidence="10" type="ORF">NEMVEDRAFT_v1g242787</name>
</gene>
<dbReference type="SMART" id="SM00338">
    <property type="entry name" value="BRLZ"/>
    <property type="match status" value="1"/>
</dbReference>
<dbReference type="FunCoup" id="A7S4F1">
    <property type="interactions" value="618"/>
</dbReference>
<evidence type="ECO:0000256" key="6">
    <source>
        <dbReference type="SAM" id="Coils"/>
    </source>
</evidence>
<comment type="subcellular location">
    <subcellularLocation>
        <location evidence="1">Nucleus</location>
    </subcellularLocation>
</comment>
<dbReference type="PROSITE" id="PS00036">
    <property type="entry name" value="BZIP_BASIC"/>
    <property type="match status" value="1"/>
</dbReference>
<dbReference type="GO" id="GO:0006357">
    <property type="term" value="P:regulation of transcription by RNA polymerase II"/>
    <property type="evidence" value="ECO:0000318"/>
    <property type="project" value="GO_Central"/>
</dbReference>
<keyword evidence="2" id="KW-0805">Transcription regulation</keyword>
<keyword evidence="6" id="KW-0175">Coiled coil</keyword>
<dbReference type="PROSITE" id="PS50953">
    <property type="entry name" value="KID"/>
    <property type="match status" value="1"/>
</dbReference>
<protein>
    <submittedName>
        <fullName evidence="10">Uncharacterized protein</fullName>
    </submittedName>
</protein>
<organism evidence="10 11">
    <name type="scientific">Nematostella vectensis</name>
    <name type="common">Starlet sea anemone</name>
    <dbReference type="NCBI Taxonomy" id="45351"/>
    <lineage>
        <taxon>Eukaryota</taxon>
        <taxon>Metazoa</taxon>
        <taxon>Cnidaria</taxon>
        <taxon>Anthozoa</taxon>
        <taxon>Hexacorallia</taxon>
        <taxon>Actiniaria</taxon>
        <taxon>Edwardsiidae</taxon>
        <taxon>Nematostella</taxon>
    </lineage>
</organism>
<evidence type="ECO:0000313" key="11">
    <source>
        <dbReference type="Proteomes" id="UP000001593"/>
    </source>
</evidence>
<evidence type="ECO:0000313" key="10">
    <source>
        <dbReference type="EMBL" id="EDO41380.1"/>
    </source>
</evidence>
<dbReference type="AlphaFoldDB" id="A7S4F1"/>
<dbReference type="InterPro" id="IPR003102">
    <property type="entry name" value="CREB1-like_pKID"/>
</dbReference>
<dbReference type="InterPro" id="IPR001630">
    <property type="entry name" value="Leuzip_CREB"/>
</dbReference>
<evidence type="ECO:0000256" key="3">
    <source>
        <dbReference type="ARBA" id="ARBA00023125"/>
    </source>
</evidence>
<dbReference type="Pfam" id="PF02173">
    <property type="entry name" value="pKID"/>
    <property type="match status" value="1"/>
</dbReference>
<dbReference type="PROSITE" id="PS50217">
    <property type="entry name" value="BZIP"/>
    <property type="match status" value="1"/>
</dbReference>
<dbReference type="Proteomes" id="UP000001593">
    <property type="component" value="Unassembled WGS sequence"/>
</dbReference>
<evidence type="ECO:0000259" key="9">
    <source>
        <dbReference type="PROSITE" id="PS50953"/>
    </source>
</evidence>
<dbReference type="GO" id="GO:0141156">
    <property type="term" value="P:cAMP/PKA signal transduction"/>
    <property type="evidence" value="ECO:0000318"/>
    <property type="project" value="GO_Central"/>
</dbReference>
<keyword evidence="5" id="KW-0539">Nucleus</keyword>
<evidence type="ECO:0000256" key="5">
    <source>
        <dbReference type="ARBA" id="ARBA00023242"/>
    </source>
</evidence>
<dbReference type="EMBL" id="DS469578">
    <property type="protein sequence ID" value="EDO41380.1"/>
    <property type="molecule type" value="Genomic_DNA"/>
</dbReference>
<reference evidence="10 11" key="1">
    <citation type="journal article" date="2007" name="Science">
        <title>Sea anemone genome reveals ancestral eumetazoan gene repertoire and genomic organization.</title>
        <authorList>
            <person name="Putnam N.H."/>
            <person name="Srivastava M."/>
            <person name="Hellsten U."/>
            <person name="Dirks B."/>
            <person name="Chapman J."/>
            <person name="Salamov A."/>
            <person name="Terry A."/>
            <person name="Shapiro H."/>
            <person name="Lindquist E."/>
            <person name="Kapitonov V.V."/>
            <person name="Jurka J."/>
            <person name="Genikhovich G."/>
            <person name="Grigoriev I.V."/>
            <person name="Lucas S.M."/>
            <person name="Steele R.E."/>
            <person name="Finnerty J.R."/>
            <person name="Technau U."/>
            <person name="Martindale M.Q."/>
            <person name="Rokhsar D.S."/>
        </authorList>
    </citation>
    <scope>NUCLEOTIDE SEQUENCE [LARGE SCALE GENOMIC DNA]</scope>
    <source>
        <strain evidence="11">CH2 X CH6</strain>
    </source>
</reference>
<dbReference type="GO" id="GO:0000978">
    <property type="term" value="F:RNA polymerase II cis-regulatory region sequence-specific DNA binding"/>
    <property type="evidence" value="ECO:0000318"/>
    <property type="project" value="GO_Central"/>
</dbReference>
<dbReference type="Gene3D" id="1.20.5.170">
    <property type="match status" value="1"/>
</dbReference>
<keyword evidence="11" id="KW-1185">Reference proteome</keyword>
<dbReference type="GO" id="GO:0000981">
    <property type="term" value="F:DNA-binding transcription factor activity, RNA polymerase II-specific"/>
    <property type="evidence" value="ECO:0000318"/>
    <property type="project" value="GO_Central"/>
</dbReference>
<proteinExistence type="predicted"/>
<dbReference type="Pfam" id="PF00170">
    <property type="entry name" value="bZIP_1"/>
    <property type="match status" value="1"/>
</dbReference>
<dbReference type="SUPFAM" id="SSF57959">
    <property type="entry name" value="Leucine zipper domain"/>
    <property type="match status" value="1"/>
</dbReference>
<dbReference type="OrthoDB" id="5970722at2759"/>
<dbReference type="GO" id="GO:0005667">
    <property type="term" value="C:transcription regulator complex"/>
    <property type="evidence" value="ECO:0000318"/>
    <property type="project" value="GO_Central"/>
</dbReference>
<dbReference type="KEGG" id="nve:5513148"/>
<feature type="compositionally biased region" description="Polar residues" evidence="7">
    <location>
        <begin position="1"/>
        <end position="21"/>
    </location>
</feature>
<evidence type="ECO:0000259" key="8">
    <source>
        <dbReference type="PROSITE" id="PS50217"/>
    </source>
</evidence>
<feature type="region of interest" description="Disordered" evidence="7">
    <location>
        <begin position="1"/>
        <end position="35"/>
    </location>
</feature>
<dbReference type="CDD" id="cd14690">
    <property type="entry name" value="bZIP_CREB1"/>
    <property type="match status" value="1"/>
</dbReference>
<dbReference type="OMA" id="TIAQVSM"/>
<dbReference type="PANTHER" id="PTHR45879">
    <property type="entry name" value="CYCLIC AMP RESPONSE ELEMENT-BINDING PROTEIN B"/>
    <property type="match status" value="1"/>
</dbReference>
<accession>A7S4F1</accession>
<evidence type="ECO:0000256" key="4">
    <source>
        <dbReference type="ARBA" id="ARBA00023163"/>
    </source>
</evidence>
<dbReference type="STRING" id="45351.A7S4F1"/>
<dbReference type="PRINTS" id="PR00041">
    <property type="entry name" value="LEUZIPPRCREB"/>
</dbReference>
<name>A7S4F1_NEMVE</name>
<keyword evidence="3" id="KW-0238">DNA-binding</keyword>
<dbReference type="InParanoid" id="A7S4F1"/>